<dbReference type="EMBL" id="JACHMY010000001">
    <property type="protein sequence ID" value="MBB5839997.1"/>
    <property type="molecule type" value="Genomic_DNA"/>
</dbReference>
<accession>A0A7W9JDW5</accession>
<dbReference type="RefSeq" id="WP_184802049.1">
    <property type="nucleotide sequence ID" value="NZ_JACHMY010000001.1"/>
</dbReference>
<reference evidence="2 3" key="1">
    <citation type="submission" date="2020-08" db="EMBL/GenBank/DDBJ databases">
        <title>Sequencing the genomes of 1000 actinobacteria strains.</title>
        <authorList>
            <person name="Klenk H.-P."/>
        </authorList>
    </citation>
    <scope>NUCLEOTIDE SEQUENCE [LARGE SCALE GENOMIC DNA]</scope>
    <source>
        <strain evidence="2 3">DSM 28967</strain>
    </source>
</reference>
<protein>
    <submittedName>
        <fullName evidence="2">Uncharacterized protein</fullName>
    </submittedName>
</protein>
<keyword evidence="1" id="KW-1133">Transmembrane helix</keyword>
<name>A0A7W9JDW5_9ACTN</name>
<evidence type="ECO:0000256" key="1">
    <source>
        <dbReference type="SAM" id="Phobius"/>
    </source>
</evidence>
<dbReference type="AlphaFoldDB" id="A0A7W9JDW5"/>
<proteinExistence type="predicted"/>
<feature type="transmembrane region" description="Helical" evidence="1">
    <location>
        <begin position="66"/>
        <end position="84"/>
    </location>
</feature>
<keyword evidence="1" id="KW-0812">Transmembrane</keyword>
<evidence type="ECO:0000313" key="2">
    <source>
        <dbReference type="EMBL" id="MBB5839997.1"/>
    </source>
</evidence>
<sequence>MGARVAARGLVVLFALTAGAALALVAGIDLGERSSVLRILVLLIAALQVAETAWQFVWAAEDGEPLAPYLPALAVAAGVPMSVAAHVDHVGLAVGIGGFLSALLSTAVLIKGTGRQAVTS</sequence>
<feature type="transmembrane region" description="Helical" evidence="1">
    <location>
        <begin position="37"/>
        <end position="59"/>
    </location>
</feature>
<comment type="caution">
    <text evidence="2">The sequence shown here is derived from an EMBL/GenBank/DDBJ whole genome shotgun (WGS) entry which is preliminary data.</text>
</comment>
<gene>
    <name evidence="2" type="ORF">HDA39_006731</name>
</gene>
<dbReference type="Proteomes" id="UP000549971">
    <property type="component" value="Unassembled WGS sequence"/>
</dbReference>
<keyword evidence="1" id="KW-0472">Membrane</keyword>
<evidence type="ECO:0000313" key="3">
    <source>
        <dbReference type="Proteomes" id="UP000549971"/>
    </source>
</evidence>
<keyword evidence="3" id="KW-1185">Reference proteome</keyword>
<feature type="transmembrane region" description="Helical" evidence="1">
    <location>
        <begin position="90"/>
        <end position="110"/>
    </location>
</feature>
<organism evidence="2 3">
    <name type="scientific">Kribbella italica</name>
    <dbReference type="NCBI Taxonomy" id="1540520"/>
    <lineage>
        <taxon>Bacteria</taxon>
        <taxon>Bacillati</taxon>
        <taxon>Actinomycetota</taxon>
        <taxon>Actinomycetes</taxon>
        <taxon>Propionibacteriales</taxon>
        <taxon>Kribbellaceae</taxon>
        <taxon>Kribbella</taxon>
    </lineage>
</organism>